<gene>
    <name evidence="12" type="ordered locus">Hore_02110</name>
</gene>
<dbReference type="Gene3D" id="3.40.605.10">
    <property type="entry name" value="Aldehyde Dehydrogenase, Chain A, domain 1"/>
    <property type="match status" value="1"/>
</dbReference>
<dbReference type="RefSeq" id="WP_012635170.1">
    <property type="nucleotide sequence ID" value="NC_011899.1"/>
</dbReference>
<dbReference type="Gene3D" id="1.20.1090.10">
    <property type="entry name" value="Dehydroquinate synthase-like - alpha domain"/>
    <property type="match status" value="1"/>
</dbReference>
<dbReference type="InterPro" id="IPR012079">
    <property type="entry name" value="Bifunc_Ald-ADH"/>
</dbReference>
<comment type="cofactor">
    <cofactor evidence="1">
        <name>Fe(2+)</name>
        <dbReference type="ChEBI" id="CHEBI:29033"/>
    </cofactor>
</comment>
<dbReference type="InterPro" id="IPR018211">
    <property type="entry name" value="ADH_Fe_CS"/>
</dbReference>
<dbReference type="InterPro" id="IPR015590">
    <property type="entry name" value="Aldehyde_DH_dom"/>
</dbReference>
<dbReference type="GO" id="GO:0004022">
    <property type="term" value="F:alcohol dehydrogenase (NAD+) activity"/>
    <property type="evidence" value="ECO:0007669"/>
    <property type="project" value="UniProtKB-UniRule"/>
</dbReference>
<dbReference type="InterPro" id="IPR016162">
    <property type="entry name" value="Ald_DH_N"/>
</dbReference>
<feature type="domain" description="Aldehyde dehydrogenase" evidence="9">
    <location>
        <begin position="27"/>
        <end position="421"/>
    </location>
</feature>
<evidence type="ECO:0000259" key="9">
    <source>
        <dbReference type="Pfam" id="PF00171"/>
    </source>
</evidence>
<keyword evidence="4" id="KW-0520">NAD</keyword>
<dbReference type="FunFam" id="3.40.50.1970:FF:000002">
    <property type="entry name" value="Aldehyde-alcohol dehydrogenase"/>
    <property type="match status" value="1"/>
</dbReference>
<dbReference type="NCBIfam" id="NF010378">
    <property type="entry name" value="PRK13805.1"/>
    <property type="match status" value="1"/>
</dbReference>
<dbReference type="HOGENOM" id="CLU_007207_1_0_9"/>
<dbReference type="Gene3D" id="3.40.50.1970">
    <property type="match status" value="1"/>
</dbReference>
<evidence type="ECO:0000259" key="10">
    <source>
        <dbReference type="Pfam" id="PF00465"/>
    </source>
</evidence>
<evidence type="ECO:0000259" key="11">
    <source>
        <dbReference type="Pfam" id="PF25137"/>
    </source>
</evidence>
<dbReference type="InterPro" id="IPR039697">
    <property type="entry name" value="Alcohol_dehydrogenase_Fe"/>
</dbReference>
<dbReference type="eggNOG" id="COG1454">
    <property type="taxonomic scope" value="Bacteria"/>
</dbReference>
<dbReference type="CDD" id="cd08178">
    <property type="entry name" value="AAD_C"/>
    <property type="match status" value="1"/>
</dbReference>
<keyword evidence="13" id="KW-1185">Reference proteome</keyword>
<dbReference type="Gene3D" id="3.40.309.10">
    <property type="entry name" value="Aldehyde Dehydrogenase, Chain A, domain 2"/>
    <property type="match status" value="1"/>
</dbReference>
<dbReference type="InterPro" id="IPR016161">
    <property type="entry name" value="Ald_DH/histidinol_DH"/>
</dbReference>
<evidence type="ECO:0000256" key="1">
    <source>
        <dbReference type="ARBA" id="ARBA00001954"/>
    </source>
</evidence>
<dbReference type="eggNOG" id="COG1012">
    <property type="taxonomic scope" value="Bacteria"/>
</dbReference>
<comment type="similarity">
    <text evidence="6 8">In the N-terminal section; belongs to the aldehyde dehydrogenase family.</text>
</comment>
<dbReference type="GO" id="GO:0006066">
    <property type="term" value="P:alcohol metabolic process"/>
    <property type="evidence" value="ECO:0007669"/>
    <property type="project" value="InterPro"/>
</dbReference>
<reference evidence="12 13" key="1">
    <citation type="journal article" date="2009" name="PLoS ONE">
        <title>Genome analysis of the anaerobic thermohalophilic bacterium Halothermothrix orenii.</title>
        <authorList>
            <person name="Mavromatis K."/>
            <person name="Ivanova N."/>
            <person name="Anderson I."/>
            <person name="Lykidis A."/>
            <person name="Hooper S.D."/>
            <person name="Sun H."/>
            <person name="Kunin V."/>
            <person name="Lapidus A."/>
            <person name="Hugenholtz P."/>
            <person name="Patel B."/>
            <person name="Kyrpides N.C."/>
        </authorList>
    </citation>
    <scope>NUCLEOTIDE SEQUENCE [LARGE SCALE GENOMIC DNA]</scope>
    <source>
        <strain evidence="13">H 168 / OCM 544 / DSM 9562</strain>
    </source>
</reference>
<dbReference type="OrthoDB" id="9804734at2"/>
<dbReference type="InterPro" id="IPR001670">
    <property type="entry name" value="ADH_Fe/GldA"/>
</dbReference>
<evidence type="ECO:0000256" key="8">
    <source>
        <dbReference type="PIRNR" id="PIRNR000111"/>
    </source>
</evidence>
<comment type="similarity">
    <text evidence="7 8">In the C-terminal section; belongs to the iron-containing alcohol dehydrogenase family.</text>
</comment>
<dbReference type="SUPFAM" id="SSF53720">
    <property type="entry name" value="ALDH-like"/>
    <property type="match status" value="1"/>
</dbReference>
<proteinExistence type="inferred from homology"/>
<dbReference type="FunFam" id="1.20.1090.10:FF:000001">
    <property type="entry name" value="Aldehyde-alcohol dehydrogenase"/>
    <property type="match status" value="1"/>
</dbReference>
<dbReference type="Proteomes" id="UP000000719">
    <property type="component" value="Chromosome"/>
</dbReference>
<evidence type="ECO:0000256" key="2">
    <source>
        <dbReference type="ARBA" id="ARBA00023002"/>
    </source>
</evidence>
<dbReference type="GO" id="GO:0015976">
    <property type="term" value="P:carbon utilization"/>
    <property type="evidence" value="ECO:0007669"/>
    <property type="project" value="InterPro"/>
</dbReference>
<dbReference type="PANTHER" id="PTHR11496">
    <property type="entry name" value="ALCOHOL DEHYDROGENASE"/>
    <property type="match status" value="1"/>
</dbReference>
<name>B8D103_HALOH</name>
<feature type="domain" description="Alcohol dehydrogenase iron-type/glycerol dehydrogenase GldA" evidence="10">
    <location>
        <begin position="476"/>
        <end position="651"/>
    </location>
</feature>
<keyword evidence="3" id="KW-0408">Iron</keyword>
<dbReference type="AlphaFoldDB" id="B8D103"/>
<dbReference type="Pfam" id="PF00465">
    <property type="entry name" value="Fe-ADH"/>
    <property type="match status" value="1"/>
</dbReference>
<dbReference type="GO" id="GO:0008774">
    <property type="term" value="F:acetaldehyde dehydrogenase (acetylating) activity"/>
    <property type="evidence" value="ECO:0007669"/>
    <property type="project" value="UniProtKB-UniRule"/>
</dbReference>
<dbReference type="Pfam" id="PF00171">
    <property type="entry name" value="Aldedh"/>
    <property type="match status" value="1"/>
</dbReference>
<evidence type="ECO:0000256" key="7">
    <source>
        <dbReference type="ARBA" id="ARBA00035645"/>
    </source>
</evidence>
<evidence type="ECO:0000256" key="6">
    <source>
        <dbReference type="ARBA" id="ARBA00035641"/>
    </source>
</evidence>
<dbReference type="GO" id="GO:0046872">
    <property type="term" value="F:metal ion binding"/>
    <property type="evidence" value="ECO:0007669"/>
    <property type="project" value="InterPro"/>
</dbReference>
<dbReference type="EMBL" id="CP001098">
    <property type="protein sequence ID" value="ACL68972.1"/>
    <property type="molecule type" value="Genomic_DNA"/>
</dbReference>
<dbReference type="InterPro" id="IPR056798">
    <property type="entry name" value="ADH_Fe_C"/>
</dbReference>
<evidence type="ECO:0000313" key="13">
    <source>
        <dbReference type="Proteomes" id="UP000000719"/>
    </source>
</evidence>
<keyword evidence="2 8" id="KW-0560">Oxidoreductase</keyword>
<dbReference type="PROSITE" id="PS00913">
    <property type="entry name" value="ADH_IRON_1"/>
    <property type="match status" value="1"/>
</dbReference>
<dbReference type="CDD" id="cd07122">
    <property type="entry name" value="ALDH_F20_ACDH"/>
    <property type="match status" value="1"/>
</dbReference>
<dbReference type="KEGG" id="hor:Hore_02110"/>
<sequence>MAKAVLEKSVDKATKEKKEIRKGLKIEDSINKLVERANEAARKFKDYDQEQVDRIVKKMALAANDKHIELAKMAHRETGMGVYEDKITKNLFASEYVYNYLRDKKTAGILNKNIEENYIEVAEPIGVVAALTPVTNPTSTTIFKALICMKTRNPVIFSFHPRAMKCSIEAARILKEAAIKAGAPENCISWIEEPSIEATNYLMKHPEVDLILATGGSGMVKAAYSSGKPALGVGPGNVPCYIEKTANIKQAVSDLILSKTFDNGMICASEQAVVVDKEIAAEVKKFMQENGCYFVSKKESEKLARVAVDQERGAMNPAVVGQPARKIAKMAGIKVPDDTKILVAELKGVGENYPLSREKLSPILGWYVVKDYREGIKRCEEITEFGGLGHSSVLHSNDEKVIDEFSRRLRTGRLIINSPSSQGAIGDMYNFNVPSLTLGCGSMGKNSTTDNVNVDNLINKKRVAMRKERMKWVKVPPRIYFEYGSLRYLSGVRGERAFIITDKTMSQLGFIDKVEEHLSVAGVQTRVFDSVEPDPSVETVLNGCQEMNEFKPDIIIALGGGSPMDAAKGMWLFYEHPETRFEDLKMKFNDIRKRVYKFPRLGKKATFIAVPTTSGTGSEVTAFSVITDKKRNIKYPLADYELTPDIAIIDPELVLTVPQSVTADTGLDVLTHAIEAYVSVMASDYTDALAEKAIKLVFEYLPRAYKNGNDREARKKMHNASCIAGMAFTNAFLGLNHSMAHILGGKFHIPHGRANAILLPHVIRYNAGKPSKLASFPQYDYPRAGERYAEIARILGLPASTTEEGVESLVKAITDLMRELNIPLSLEEAGVNHNKFEKELEDMADIAHNDQCTGTNPRMPLVNEIKEIYRQAYKGVSIKDKKKVRNA</sequence>
<evidence type="ECO:0000313" key="12">
    <source>
        <dbReference type="EMBL" id="ACL68972.1"/>
    </source>
</evidence>
<accession>B8D103</accession>
<evidence type="ECO:0000256" key="5">
    <source>
        <dbReference type="ARBA" id="ARBA00023268"/>
    </source>
</evidence>
<dbReference type="PANTHER" id="PTHR11496:SF83">
    <property type="entry name" value="HYDROXYACID-OXOACID TRANSHYDROGENASE, MITOCHONDRIAL"/>
    <property type="match status" value="1"/>
</dbReference>
<protein>
    <recommendedName>
        <fullName evidence="8">Aldehyde-alcohol dehydrogenase</fullName>
    </recommendedName>
</protein>
<dbReference type="SUPFAM" id="SSF56796">
    <property type="entry name" value="Dehydroquinate synthase-like"/>
    <property type="match status" value="1"/>
</dbReference>
<keyword evidence="5" id="KW-0511">Multifunctional enzyme</keyword>
<feature type="domain" description="Fe-containing alcohol dehydrogenase-like C-terminal" evidence="11">
    <location>
        <begin position="662"/>
        <end position="873"/>
    </location>
</feature>
<evidence type="ECO:0000256" key="4">
    <source>
        <dbReference type="ARBA" id="ARBA00023027"/>
    </source>
</evidence>
<dbReference type="InterPro" id="IPR034789">
    <property type="entry name" value="AAD_C"/>
</dbReference>
<dbReference type="PIRSF" id="PIRSF000111">
    <property type="entry name" value="ALDH_ADH"/>
    <property type="match status" value="1"/>
</dbReference>
<evidence type="ECO:0000256" key="3">
    <source>
        <dbReference type="ARBA" id="ARBA00023004"/>
    </source>
</evidence>
<dbReference type="Pfam" id="PF25137">
    <property type="entry name" value="ADH_Fe_C"/>
    <property type="match status" value="1"/>
</dbReference>
<organism evidence="12 13">
    <name type="scientific">Halothermothrix orenii (strain H 168 / OCM 544 / DSM 9562)</name>
    <dbReference type="NCBI Taxonomy" id="373903"/>
    <lineage>
        <taxon>Bacteria</taxon>
        <taxon>Bacillati</taxon>
        <taxon>Bacillota</taxon>
        <taxon>Clostridia</taxon>
        <taxon>Halanaerobiales</taxon>
        <taxon>Halothermotrichaceae</taxon>
        <taxon>Halothermothrix</taxon>
    </lineage>
</organism>
<dbReference type="STRING" id="373903.Hore_02110"/>
<dbReference type="InterPro" id="IPR016163">
    <property type="entry name" value="Ald_DH_C"/>
</dbReference>